<feature type="transmembrane region" description="Helical" evidence="1">
    <location>
        <begin position="73"/>
        <end position="96"/>
    </location>
</feature>
<dbReference type="KEGG" id="tet:TTHERM_00476890"/>
<evidence type="ECO:0000313" key="2">
    <source>
        <dbReference type="EMBL" id="EAR97151.2"/>
    </source>
</evidence>
<proteinExistence type="predicted"/>
<dbReference type="EMBL" id="GG662667">
    <property type="protein sequence ID" value="EAR97151.2"/>
    <property type="molecule type" value="Genomic_DNA"/>
</dbReference>
<feature type="transmembrane region" description="Helical" evidence="1">
    <location>
        <begin position="277"/>
        <end position="294"/>
    </location>
</feature>
<dbReference type="RefSeq" id="XP_001017396.2">
    <property type="nucleotide sequence ID" value="XM_001017396.2"/>
</dbReference>
<feature type="transmembrane region" description="Helical" evidence="1">
    <location>
        <begin position="116"/>
        <end position="136"/>
    </location>
</feature>
<name>I7M847_TETTS</name>
<organism evidence="2 3">
    <name type="scientific">Tetrahymena thermophila (strain SB210)</name>
    <dbReference type="NCBI Taxonomy" id="312017"/>
    <lineage>
        <taxon>Eukaryota</taxon>
        <taxon>Sar</taxon>
        <taxon>Alveolata</taxon>
        <taxon>Ciliophora</taxon>
        <taxon>Intramacronucleata</taxon>
        <taxon>Oligohymenophorea</taxon>
        <taxon>Hymenostomatida</taxon>
        <taxon>Tetrahymenina</taxon>
        <taxon>Tetrahymenidae</taxon>
        <taxon>Tetrahymena</taxon>
    </lineage>
</organism>
<keyword evidence="1 2" id="KW-0812">Transmembrane</keyword>
<accession>I7M847</accession>
<reference evidence="3" key="1">
    <citation type="journal article" date="2006" name="PLoS Biol.">
        <title>Macronuclear genome sequence of the ciliate Tetrahymena thermophila, a model eukaryote.</title>
        <authorList>
            <person name="Eisen J.A."/>
            <person name="Coyne R.S."/>
            <person name="Wu M."/>
            <person name="Wu D."/>
            <person name="Thiagarajan M."/>
            <person name="Wortman J.R."/>
            <person name="Badger J.H."/>
            <person name="Ren Q."/>
            <person name="Amedeo P."/>
            <person name="Jones K.M."/>
            <person name="Tallon L.J."/>
            <person name="Delcher A.L."/>
            <person name="Salzberg S.L."/>
            <person name="Silva J.C."/>
            <person name="Haas B.J."/>
            <person name="Majoros W.H."/>
            <person name="Farzad M."/>
            <person name="Carlton J.M."/>
            <person name="Smith R.K. Jr."/>
            <person name="Garg J."/>
            <person name="Pearlman R.E."/>
            <person name="Karrer K.M."/>
            <person name="Sun L."/>
            <person name="Manning G."/>
            <person name="Elde N.C."/>
            <person name="Turkewitz A.P."/>
            <person name="Asai D.J."/>
            <person name="Wilkes D.E."/>
            <person name="Wang Y."/>
            <person name="Cai H."/>
            <person name="Collins K."/>
            <person name="Stewart B.A."/>
            <person name="Lee S.R."/>
            <person name="Wilamowska K."/>
            <person name="Weinberg Z."/>
            <person name="Ruzzo W.L."/>
            <person name="Wloga D."/>
            <person name="Gaertig J."/>
            <person name="Frankel J."/>
            <person name="Tsao C.-C."/>
            <person name="Gorovsky M.A."/>
            <person name="Keeling P.J."/>
            <person name="Waller R.F."/>
            <person name="Patron N.J."/>
            <person name="Cherry J.M."/>
            <person name="Stover N.A."/>
            <person name="Krieger C.J."/>
            <person name="del Toro C."/>
            <person name="Ryder H.F."/>
            <person name="Williamson S.C."/>
            <person name="Barbeau R.A."/>
            <person name="Hamilton E.P."/>
            <person name="Orias E."/>
        </authorList>
    </citation>
    <scope>NUCLEOTIDE SEQUENCE [LARGE SCALE GENOMIC DNA]</scope>
    <source>
        <strain evidence="3">SB210</strain>
    </source>
</reference>
<feature type="transmembrane region" description="Helical" evidence="1">
    <location>
        <begin position="198"/>
        <end position="220"/>
    </location>
</feature>
<keyword evidence="1" id="KW-1133">Transmembrane helix</keyword>
<dbReference type="InParanoid" id="I7M847"/>
<sequence length="312" mass="36552">MFDVILIKSINIYQEKNYSKKVIKTNNKLKKIYLFFNYLFFLEKQIFCKQQSIQISMIQLLVLLEVLRDFTQVLRIITLALGNCSGPVLSYTFVIISDILSLDFTSHFQVPFMTMMTVHFIIMILCEIYVILASIFDKKRMAEVRGVGTTQEILNRKQRKIYDTTIVFILTSIFMPLMDESLKVFLNPNDVLDNEQVLLAQIFSGISLFFMLLLNPYLFIRGIRMNKQLQTLYNHNGEIVDYDVEFIPQSIKLQYVDYKNFAALSNLYNYNGSYHKLLVMVYKFMLILTFQFLTNPSSNLVGFICQYNLAIP</sequence>
<keyword evidence="1" id="KW-0472">Membrane</keyword>
<keyword evidence="3" id="KW-1185">Reference proteome</keyword>
<dbReference type="Proteomes" id="UP000009168">
    <property type="component" value="Unassembled WGS sequence"/>
</dbReference>
<gene>
    <name evidence="2" type="ORF">TTHERM_00476890</name>
</gene>
<evidence type="ECO:0000256" key="1">
    <source>
        <dbReference type="SAM" id="Phobius"/>
    </source>
</evidence>
<dbReference type="AlphaFoldDB" id="I7M847"/>
<dbReference type="GeneID" id="7832516"/>
<feature type="transmembrane region" description="Helical" evidence="1">
    <location>
        <begin position="161"/>
        <end position="178"/>
    </location>
</feature>
<evidence type="ECO:0000313" key="3">
    <source>
        <dbReference type="Proteomes" id="UP000009168"/>
    </source>
</evidence>
<protein>
    <submittedName>
        <fullName evidence="2">Transmembrane protein, putative</fullName>
    </submittedName>
</protein>